<dbReference type="GO" id="GO:0009234">
    <property type="term" value="P:menaquinone biosynthetic process"/>
    <property type="evidence" value="ECO:0007669"/>
    <property type="project" value="UniProtKB-UniRule"/>
</dbReference>
<keyword evidence="5 7" id="KW-0408">Iron</keyword>
<evidence type="ECO:0000313" key="11">
    <source>
        <dbReference type="EMBL" id="SNQ62074.1"/>
    </source>
</evidence>
<dbReference type="InterPro" id="IPR034405">
    <property type="entry name" value="F420"/>
</dbReference>
<feature type="binding site" evidence="9">
    <location>
        <position position="82"/>
    </location>
    <ligand>
        <name>S-adenosyl-L-methionine</name>
        <dbReference type="ChEBI" id="CHEBI:59789"/>
    </ligand>
</feature>
<dbReference type="EMBL" id="FZMP01000206">
    <property type="protein sequence ID" value="SNQ62074.1"/>
    <property type="molecule type" value="Genomic_DNA"/>
</dbReference>
<dbReference type="UniPathway" id="UPA00079"/>
<feature type="binding site" evidence="9">
    <location>
        <position position="187"/>
    </location>
    <ligand>
        <name>S-adenosyl-L-methionine</name>
        <dbReference type="ChEBI" id="CHEBI:59789"/>
    </ligand>
</feature>
<dbReference type="InterPro" id="IPR019940">
    <property type="entry name" value="CofH_family"/>
</dbReference>
<dbReference type="EC" id="1.21.98.1" evidence="7"/>
<dbReference type="GO" id="GO:0016765">
    <property type="term" value="F:transferase activity, transferring alkyl or aryl (other than methyl) groups"/>
    <property type="evidence" value="ECO:0007669"/>
    <property type="project" value="InterPro"/>
</dbReference>
<dbReference type="PROSITE" id="PS51918">
    <property type="entry name" value="RADICAL_SAM"/>
    <property type="match status" value="1"/>
</dbReference>
<evidence type="ECO:0000256" key="4">
    <source>
        <dbReference type="ARBA" id="ARBA00022723"/>
    </source>
</evidence>
<feature type="domain" description="Radical SAM core" evidence="10">
    <location>
        <begin position="62"/>
        <end position="293"/>
    </location>
</feature>
<feature type="binding site" evidence="9">
    <location>
        <position position="151"/>
    </location>
    <ligand>
        <name>(3R)-3-methyl-D-ornithine</name>
        <dbReference type="ChEBI" id="CHEBI:64642"/>
    </ligand>
</feature>
<evidence type="ECO:0000256" key="5">
    <source>
        <dbReference type="ARBA" id="ARBA00023004"/>
    </source>
</evidence>
<dbReference type="NCBIfam" id="TIGR03699">
    <property type="entry name" value="menaquin_MqnC"/>
    <property type="match status" value="1"/>
</dbReference>
<dbReference type="InterPro" id="IPR007197">
    <property type="entry name" value="rSAM"/>
</dbReference>
<dbReference type="InterPro" id="IPR045567">
    <property type="entry name" value="CofH/MnqC-like_C"/>
</dbReference>
<keyword evidence="2" id="KW-0808">Transferase</keyword>
<evidence type="ECO:0000256" key="6">
    <source>
        <dbReference type="ARBA" id="ARBA00023014"/>
    </source>
</evidence>
<feature type="binding site" evidence="9">
    <location>
        <position position="298"/>
    </location>
    <ligand>
        <name>(3R)-3-methyl-D-ornithine</name>
        <dbReference type="ChEBI" id="CHEBI:64642"/>
    </ligand>
</feature>
<feature type="binding site" evidence="7 8">
    <location>
        <position position="76"/>
    </location>
    <ligand>
        <name>[4Fe-4S] cluster</name>
        <dbReference type="ChEBI" id="CHEBI:49883"/>
        <note>4Fe-4S-S-AdoMet</note>
    </ligand>
</feature>
<evidence type="ECO:0000256" key="3">
    <source>
        <dbReference type="ARBA" id="ARBA00022691"/>
    </source>
</evidence>
<dbReference type="SFLD" id="SFLDG01064">
    <property type="entry name" value="F420__menaquinone_cofactor_bio"/>
    <property type="match status" value="1"/>
</dbReference>
<comment type="pathway">
    <text evidence="7">Quinol/quinone metabolism; menaquinone biosynthesis.</text>
</comment>
<dbReference type="InterPro" id="IPR020050">
    <property type="entry name" value="FO_synthase_su2"/>
</dbReference>
<dbReference type="SFLD" id="SFLDS00029">
    <property type="entry name" value="Radical_SAM"/>
    <property type="match status" value="1"/>
</dbReference>
<dbReference type="Pfam" id="PF04055">
    <property type="entry name" value="Radical_SAM"/>
    <property type="match status" value="1"/>
</dbReference>
<dbReference type="STRING" id="1392998.ANME2D_00949"/>
<evidence type="ECO:0000313" key="12">
    <source>
        <dbReference type="Proteomes" id="UP000218615"/>
    </source>
</evidence>
<gene>
    <name evidence="7 11" type="primary">mqnC</name>
    <name evidence="11" type="ORF">MNV_590007</name>
</gene>
<evidence type="ECO:0000259" key="10">
    <source>
        <dbReference type="PROSITE" id="PS51918"/>
    </source>
</evidence>
<dbReference type="GO" id="GO:0005506">
    <property type="term" value="F:iron ion binding"/>
    <property type="evidence" value="ECO:0007669"/>
    <property type="project" value="UniProtKB-UniRule"/>
</dbReference>
<comment type="function">
    <text evidence="7">Radical SAM enzyme that catalyzes the cyclization of dehypoxanthine futalosine (DHFL) into cyclic dehypoxanthine futalosine (CDHFL), a step in the biosynthesis of menaquinone (MK, vitamin K2).</text>
</comment>
<comment type="similarity">
    <text evidence="7">Belongs to the radical SAM superfamily. MqnC family.</text>
</comment>
<proteinExistence type="inferred from homology"/>
<keyword evidence="12" id="KW-1185">Reference proteome</keyword>
<dbReference type="PANTHER" id="PTHR43076:SF1">
    <property type="entry name" value="LIPOYL SYNTHASE 2"/>
    <property type="match status" value="1"/>
</dbReference>
<protein>
    <recommendedName>
        <fullName evidence="7">Cyclic dehypoxanthine futalosine synthase</fullName>
        <shortName evidence="7">Cyclic DHFL synthase</shortName>
        <ecNumber evidence="7">1.21.98.1</ecNumber>
    </recommendedName>
    <alternativeName>
        <fullName evidence="7">Dehypoxanthine futalosine cyclase</fullName>
        <shortName evidence="7">DHFL cyclase</shortName>
    </alternativeName>
    <alternativeName>
        <fullName evidence="7">Menaquinone biosynthetic enzyme MqnC</fullName>
    </alternativeName>
</protein>
<sequence>MMNFDIIKEFSDDGEVSEILSRSLDNEPPGMEEGTRLLECDNLNLLGAAADVLRKKTAGELVTFVVDRNINYTNICSSKCKFCAFYREPGAKDAYVLTIEEIIAKIDEAVKLGATQILLQGGLNPDMSIEYYEDMLRQIKNKFKVQMHAFSPPEIVHISKLYGTGIKETISRLRDAGLDSIPGGGAEILDDRVRGSVSPDKIGWRQWQEVMLAAHSLGIPTTATMVFGHAETLEERIKHIIRIRDMQKKYGGFTAFIPWSFQSENTQLSGSSTGIDYLKMVAVSRILLNGYIRNIQASWVTQGLSVAQTALDYGANDLGGTMIEENVVRAAGVPFHSKSIDEFVHVARKLGRPVAKRDTLYNILERY</sequence>
<evidence type="ECO:0000256" key="7">
    <source>
        <dbReference type="HAMAP-Rule" id="MF_00992"/>
    </source>
</evidence>
<accession>A0A284VS17</accession>
<name>A0A284VS17_9EURY</name>
<dbReference type="SFLD" id="SFLDG01389">
    <property type="entry name" value="menaquinone_synthsis_involved"/>
    <property type="match status" value="1"/>
</dbReference>
<dbReference type="OrthoDB" id="8186at2157"/>
<keyword evidence="1 7" id="KW-0004">4Fe-4S</keyword>
<reference evidence="12" key="1">
    <citation type="submission" date="2017-06" db="EMBL/GenBank/DDBJ databases">
        <authorList>
            <person name="Cremers G."/>
        </authorList>
    </citation>
    <scope>NUCLEOTIDE SEQUENCE [LARGE SCALE GENOMIC DNA]</scope>
</reference>
<dbReference type="Gene3D" id="3.20.20.70">
    <property type="entry name" value="Aldolase class I"/>
    <property type="match status" value="1"/>
</dbReference>
<organism evidence="11 12">
    <name type="scientific">Candidatus Methanoperedens nitratireducens</name>
    <dbReference type="NCBI Taxonomy" id="1392998"/>
    <lineage>
        <taxon>Archaea</taxon>
        <taxon>Methanobacteriati</taxon>
        <taxon>Methanobacteriota</taxon>
        <taxon>Stenosarchaea group</taxon>
        <taxon>Methanomicrobia</taxon>
        <taxon>Methanosarcinales</taxon>
        <taxon>ANME-2 cluster</taxon>
        <taxon>Candidatus Methanoperedentaceae</taxon>
        <taxon>Candidatus Methanoperedens</taxon>
    </lineage>
</organism>
<keyword evidence="7" id="KW-0474">Menaquinone biosynthesis</keyword>
<evidence type="ECO:0000256" key="9">
    <source>
        <dbReference type="PIRSR" id="PIRSR004762-2"/>
    </source>
</evidence>
<dbReference type="SUPFAM" id="SSF102114">
    <property type="entry name" value="Radical SAM enzymes"/>
    <property type="match status" value="1"/>
</dbReference>
<feature type="binding site" evidence="7 8">
    <location>
        <position position="80"/>
    </location>
    <ligand>
        <name>[4Fe-4S] cluster</name>
        <dbReference type="ChEBI" id="CHEBI:49883"/>
        <note>4Fe-4S-S-AdoMet</note>
    </ligand>
</feature>
<dbReference type="Pfam" id="PF19288">
    <property type="entry name" value="CofH_C"/>
    <property type="match status" value="1"/>
</dbReference>
<comment type="catalytic activity">
    <reaction evidence="7">
        <text>dehypoxanthine futalosine + S-adenosyl-L-methionine = cyclic dehypoxanthinylfutalosinate + 5'-deoxyadenosine + L-methionine + H(+)</text>
        <dbReference type="Rhea" id="RHEA:33083"/>
        <dbReference type="ChEBI" id="CHEBI:15378"/>
        <dbReference type="ChEBI" id="CHEBI:17319"/>
        <dbReference type="ChEBI" id="CHEBI:57844"/>
        <dbReference type="ChEBI" id="CHEBI:58864"/>
        <dbReference type="ChEBI" id="CHEBI:59789"/>
        <dbReference type="ChEBI" id="CHEBI:64270"/>
        <dbReference type="EC" id="1.21.98.1"/>
    </reaction>
</comment>
<comment type="cofactor">
    <cofactor evidence="7 8">
        <name>[4Fe-4S] cluster</name>
        <dbReference type="ChEBI" id="CHEBI:49883"/>
    </cofactor>
    <text evidence="7 8">Binds 1 [4Fe-4S] cluster. The cluster is coordinated with 3 cysteines and an exchangeable S-adenosyl-L-methionine.</text>
</comment>
<keyword evidence="6 7" id="KW-0411">Iron-sulfur</keyword>
<dbReference type="InterPro" id="IPR013785">
    <property type="entry name" value="Aldolase_TIM"/>
</dbReference>
<keyword evidence="3 7" id="KW-0949">S-adenosyl-L-methionine</keyword>
<dbReference type="AlphaFoldDB" id="A0A284VS17"/>
<dbReference type="CDD" id="cd01335">
    <property type="entry name" value="Radical_SAM"/>
    <property type="match status" value="1"/>
</dbReference>
<dbReference type="HAMAP" id="MF_00992">
    <property type="entry name" value="MqnC"/>
    <property type="match status" value="1"/>
</dbReference>
<evidence type="ECO:0000256" key="2">
    <source>
        <dbReference type="ARBA" id="ARBA00022679"/>
    </source>
</evidence>
<dbReference type="SFLD" id="SFLDG01388">
    <property type="entry name" value="7_8-didemethyl-8-hydroxy-5-dea"/>
    <property type="match status" value="1"/>
</dbReference>
<dbReference type="GO" id="GO:0044689">
    <property type="term" value="F:7,8-didemethyl-8-hydroxy-5-deazariboflavin synthase activity"/>
    <property type="evidence" value="ECO:0007669"/>
    <property type="project" value="TreeGrafter"/>
</dbReference>
<dbReference type="InterPro" id="IPR058240">
    <property type="entry name" value="rSAM_sf"/>
</dbReference>
<keyword evidence="4 7" id="KW-0479">Metal-binding</keyword>
<dbReference type="GO" id="GO:0046992">
    <property type="term" value="F:oxidoreductase activity, acting on X-H and Y-H to form an X-Y bond"/>
    <property type="evidence" value="ECO:0007669"/>
    <property type="project" value="UniProtKB-UniRule"/>
</dbReference>
<dbReference type="SFLD" id="SFLDF00343">
    <property type="entry name" value="aminofutalosine_synthase_(mqnE"/>
    <property type="match status" value="1"/>
</dbReference>
<evidence type="ECO:0000256" key="1">
    <source>
        <dbReference type="ARBA" id="ARBA00022485"/>
    </source>
</evidence>
<dbReference type="Proteomes" id="UP000218615">
    <property type="component" value="Unassembled WGS sequence"/>
</dbReference>
<dbReference type="NCBIfam" id="TIGR03551">
    <property type="entry name" value="F420_cofH"/>
    <property type="match status" value="1"/>
</dbReference>
<dbReference type="InterPro" id="IPR022431">
    <property type="entry name" value="Cyclic_DHFL_synthase_mqnC"/>
</dbReference>
<dbReference type="PANTHER" id="PTHR43076">
    <property type="entry name" value="FO SYNTHASE (COFH)"/>
    <property type="match status" value="1"/>
</dbReference>
<dbReference type="NCBIfam" id="TIGR00423">
    <property type="entry name" value="CofH family radical SAM protein"/>
    <property type="match status" value="1"/>
</dbReference>
<feature type="binding site" evidence="7 8">
    <location>
        <position position="83"/>
    </location>
    <ligand>
        <name>[4Fe-4S] cluster</name>
        <dbReference type="ChEBI" id="CHEBI:49883"/>
        <note>4Fe-4S-S-AdoMet</note>
    </ligand>
</feature>
<dbReference type="PIRSF" id="PIRSF004762">
    <property type="entry name" value="CHP00423"/>
    <property type="match status" value="1"/>
</dbReference>
<evidence type="ECO:0000256" key="8">
    <source>
        <dbReference type="PIRSR" id="PIRSR004762-1"/>
    </source>
</evidence>
<dbReference type="RefSeq" id="WP_218838043.1">
    <property type="nucleotide sequence ID" value="NZ_FZMP01000206.1"/>
</dbReference>
<dbReference type="GO" id="GO:0051539">
    <property type="term" value="F:4 iron, 4 sulfur cluster binding"/>
    <property type="evidence" value="ECO:0007669"/>
    <property type="project" value="UniProtKB-KW"/>
</dbReference>
<dbReference type="SFLD" id="SFLDF00342">
    <property type="entry name" value="cyclic_dehypoxanthine_futalosi"/>
    <property type="match status" value="1"/>
</dbReference>
<keyword evidence="7 11" id="KW-0560">Oxidoreductase</keyword>